<dbReference type="GO" id="GO:0005524">
    <property type="term" value="F:ATP binding"/>
    <property type="evidence" value="ECO:0007669"/>
    <property type="project" value="UniProtKB-KW"/>
</dbReference>
<dbReference type="InterPro" id="IPR027417">
    <property type="entry name" value="P-loop_NTPase"/>
</dbReference>
<evidence type="ECO:0000256" key="1">
    <source>
        <dbReference type="ARBA" id="ARBA00004331"/>
    </source>
</evidence>
<keyword evidence="8" id="KW-0067">ATP-binding</keyword>
<evidence type="ECO:0000313" key="15">
    <source>
        <dbReference type="EMBL" id="GMI20216.1"/>
    </source>
</evidence>
<dbReference type="AlphaFoldDB" id="A0A9W7FWH3"/>
<gene>
    <name evidence="15" type="ORF">TrRE_jg1230</name>
</gene>
<comment type="similarity">
    <text evidence="2">Belongs to the DNA2/NAM7 helicase family. SDE3 subfamily.</text>
</comment>
<dbReference type="InterPro" id="IPR036397">
    <property type="entry name" value="RNaseH_sf"/>
</dbReference>
<dbReference type="OrthoDB" id="6513042at2759"/>
<evidence type="ECO:0000259" key="14">
    <source>
        <dbReference type="SMART" id="SM00474"/>
    </source>
</evidence>
<keyword evidence="4" id="KW-0963">Cytoplasm</keyword>
<dbReference type="Gene3D" id="3.40.50.300">
    <property type="entry name" value="P-loop containing nucleotide triphosphate hydrolases"/>
    <property type="match status" value="2"/>
</dbReference>
<proteinExistence type="inferred from homology"/>
<evidence type="ECO:0000256" key="10">
    <source>
        <dbReference type="ARBA" id="ARBA00023158"/>
    </source>
</evidence>
<evidence type="ECO:0000256" key="6">
    <source>
        <dbReference type="ARBA" id="ARBA00022801"/>
    </source>
</evidence>
<dbReference type="InterPro" id="IPR047187">
    <property type="entry name" value="SF1_C_Upf1"/>
</dbReference>
<feature type="compositionally biased region" description="Basic and acidic residues" evidence="12">
    <location>
        <begin position="487"/>
        <end position="505"/>
    </location>
</feature>
<protein>
    <recommendedName>
        <fullName evidence="3">RNA helicase</fullName>
        <ecNumber evidence="3">3.6.4.13</ecNumber>
    </recommendedName>
</protein>
<dbReference type="Proteomes" id="UP001165082">
    <property type="component" value="Unassembled WGS sequence"/>
</dbReference>
<dbReference type="GO" id="GO:0008408">
    <property type="term" value="F:3'-5' exonuclease activity"/>
    <property type="evidence" value="ECO:0007669"/>
    <property type="project" value="InterPro"/>
</dbReference>
<dbReference type="SUPFAM" id="SSF53098">
    <property type="entry name" value="Ribonuclease H-like"/>
    <property type="match status" value="1"/>
</dbReference>
<dbReference type="InterPro" id="IPR026122">
    <property type="entry name" value="MOV-10/SDE3_DEXXQ/H-box"/>
</dbReference>
<evidence type="ECO:0000259" key="13">
    <source>
        <dbReference type="SMART" id="SM00382"/>
    </source>
</evidence>
<feature type="domain" description="3'-5' exonuclease" evidence="14">
    <location>
        <begin position="7"/>
        <end position="199"/>
    </location>
</feature>
<accession>A0A9W7FWH3</accession>
<evidence type="ECO:0000256" key="11">
    <source>
        <dbReference type="ARBA" id="ARBA00047984"/>
    </source>
</evidence>
<evidence type="ECO:0000256" key="5">
    <source>
        <dbReference type="ARBA" id="ARBA00022741"/>
    </source>
</evidence>
<dbReference type="Pfam" id="PF01612">
    <property type="entry name" value="DNA_pol_A_exo1"/>
    <property type="match status" value="1"/>
</dbReference>
<evidence type="ECO:0000313" key="16">
    <source>
        <dbReference type="Proteomes" id="UP001165082"/>
    </source>
</evidence>
<keyword evidence="16" id="KW-1185">Reference proteome</keyword>
<dbReference type="Pfam" id="PF21634">
    <property type="entry name" value="MOV-10_beta-barrel"/>
    <property type="match status" value="1"/>
</dbReference>
<keyword evidence="7" id="KW-0347">Helicase</keyword>
<organism evidence="15 16">
    <name type="scientific">Triparma retinervis</name>
    <dbReference type="NCBI Taxonomy" id="2557542"/>
    <lineage>
        <taxon>Eukaryota</taxon>
        <taxon>Sar</taxon>
        <taxon>Stramenopiles</taxon>
        <taxon>Ochrophyta</taxon>
        <taxon>Bolidophyceae</taxon>
        <taxon>Parmales</taxon>
        <taxon>Triparmaceae</taxon>
        <taxon>Triparma</taxon>
    </lineage>
</organism>
<dbReference type="GO" id="GO:0031047">
    <property type="term" value="P:regulatory ncRNA-mediated gene silencing"/>
    <property type="evidence" value="ECO:0007669"/>
    <property type="project" value="UniProtKB-KW"/>
</dbReference>
<dbReference type="InterPro" id="IPR012337">
    <property type="entry name" value="RNaseH-like_sf"/>
</dbReference>
<feature type="domain" description="AAA+ ATPase" evidence="13">
    <location>
        <begin position="743"/>
        <end position="972"/>
    </location>
</feature>
<dbReference type="Pfam" id="PF13086">
    <property type="entry name" value="AAA_11"/>
    <property type="match status" value="2"/>
</dbReference>
<dbReference type="InterPro" id="IPR041679">
    <property type="entry name" value="DNA2/NAM7-like_C"/>
</dbReference>
<dbReference type="PANTHER" id="PTHR45418:SF1">
    <property type="entry name" value="CANCER_TESTIS ANTIGEN 55"/>
    <property type="match status" value="1"/>
</dbReference>
<sequence length="1204" mass="133580">MTKVNILVFVDNAKVAQGASILHNSGDDPNEAVCFDLEFVSHALPNPPELCLIQVAKASLPGEVFLFDAITARNVLTAGPPGGSLRDLLSNSTITKVFHDVRMDCKALQGRCMSFGSNSVFDTQVAHEILRGPKMSGLDNVLKAWLGVELEMKKMGKKMHMRQPKIWKKRPLTSKLLEYAAEDVTHLPALYERMLAEAKRKGLLAQIMSKSWERVVRNVGATPPSPPRPSRNPNPNSGLPSNQGGPSSVGVSSSADPAIIFGRELLKNEPMRMRCEDRIRFNEEYLKFCELNGINNPRSHSSVLWKLSKMSIRERLKEGVVELRVRGGQYIIFGKGSGTSRKLAEAKLRVMDNRESIVADKGGVKVSALKFDEVLRKGERCARELTITNNCNIPRKLLSAKLLRRGGTGFFFGDSNDRQITGQGLPRELEPSESHTITVSWKARIHGMSYETISLAFNGFSIGRFIEGRCGDVDLLDDLKPVGEYSPKKFRDRRREGSGSRRVFEDVPAPSPSGGGSGGKFMVPLADYRVPPAWRDQLRAPEACAEELGAGVEAIGGECRVKAMKAYAKHFDQLLWTEEEQLVVDLMEFNLCGDKSQTMERVGPYLRVHIKGLAEKRPSVLKGDTLRVNIRGQTQTFKGRAEKIEMEDVLLSFHESFLHSYIAGTPVEIRFILGRTPQRLFHQGCLQAKMLRPALLFPEPMDTNEGKVYPARVNFSARFCNHLIKDNDAQASAVRNVVEARAKNVPYVIFGPPGTGKTTTVVECIVQCAALDVKILVAAPTNTAADLLCTLLVKTGVLDDGRKLHRLNAHSRSRLDVPKEAMRHSSWNGENFENLPLEELLKKQVVVATLSTASKLRNNGVKNGHFDMVIIDEAGQAMEPEAVAPVACLLSGQGQLVLAGDPCQLGPVIHSAVAKENGLAESFLERLMSRRIYSRGRNGRYDKRVLTQLTLNFRSHEALLELPNRLFYANALECKASTMLKNHCVGWDQLPNRKVPMIFHGIVGKDMRERGSPSWFNPDECAVCVDYVKKLLAIRGKTVLPSEIGVIAPYHKQVMKLTRAFKGQDFDVSANGIKVGSTEHFQGQERKVIIISTVRSSAEHVGTDVRHNLGFLDNPKRFNVSITRACSLLIVIGNPNVLWQDKNWQELIRKCIHLKAYTGMEFTPPADGENNNGDDEMADDLEELNRGEASGTVLQEGMAMPTYE</sequence>
<dbReference type="GO" id="GO:0003723">
    <property type="term" value="F:RNA binding"/>
    <property type="evidence" value="ECO:0007669"/>
    <property type="project" value="UniProtKB-KW"/>
</dbReference>
<evidence type="ECO:0000256" key="9">
    <source>
        <dbReference type="ARBA" id="ARBA00022884"/>
    </source>
</evidence>
<keyword evidence="6" id="KW-0378">Hydrolase</keyword>
<keyword evidence="10" id="KW-0943">RNA-mediated gene silencing</keyword>
<feature type="region of interest" description="Disordered" evidence="12">
    <location>
        <begin position="487"/>
        <end position="518"/>
    </location>
</feature>
<dbReference type="InterPro" id="IPR049080">
    <property type="entry name" value="MOV-10-like_beta-barrel"/>
</dbReference>
<comment type="catalytic activity">
    <reaction evidence="11">
        <text>ATP + H2O = ADP + phosphate + H(+)</text>
        <dbReference type="Rhea" id="RHEA:13065"/>
        <dbReference type="ChEBI" id="CHEBI:15377"/>
        <dbReference type="ChEBI" id="CHEBI:15378"/>
        <dbReference type="ChEBI" id="CHEBI:30616"/>
        <dbReference type="ChEBI" id="CHEBI:43474"/>
        <dbReference type="ChEBI" id="CHEBI:456216"/>
        <dbReference type="EC" id="3.6.4.13"/>
    </reaction>
</comment>
<dbReference type="GO" id="GO:0006139">
    <property type="term" value="P:nucleobase-containing compound metabolic process"/>
    <property type="evidence" value="ECO:0007669"/>
    <property type="project" value="InterPro"/>
</dbReference>
<comment type="subcellular location">
    <subcellularLocation>
        <location evidence="1">Cytoplasm</location>
        <location evidence="1">Cytoplasmic ribonucleoprotein granule</location>
    </subcellularLocation>
</comment>
<evidence type="ECO:0000256" key="7">
    <source>
        <dbReference type="ARBA" id="ARBA00022806"/>
    </source>
</evidence>
<dbReference type="Gene3D" id="3.30.420.10">
    <property type="entry name" value="Ribonuclease H-like superfamily/Ribonuclease H"/>
    <property type="match status" value="1"/>
</dbReference>
<dbReference type="InterPro" id="IPR003593">
    <property type="entry name" value="AAA+_ATPase"/>
</dbReference>
<dbReference type="EC" id="3.6.4.13" evidence="3"/>
<dbReference type="SMART" id="SM00382">
    <property type="entry name" value="AAA"/>
    <property type="match status" value="1"/>
</dbReference>
<dbReference type="InterPro" id="IPR002562">
    <property type="entry name" value="3'-5'_exonuclease_dom"/>
</dbReference>
<comment type="caution">
    <text evidence="15">The sequence shown here is derived from an EMBL/GenBank/DDBJ whole genome shotgun (WGS) entry which is preliminary data.</text>
</comment>
<keyword evidence="9" id="KW-0694">RNA-binding</keyword>
<dbReference type="InterPro" id="IPR041677">
    <property type="entry name" value="DNA2/NAM7_AAA_11"/>
</dbReference>
<dbReference type="PANTHER" id="PTHR45418">
    <property type="entry name" value="CANCER/TESTIS ANTIGEN 55"/>
    <property type="match status" value="1"/>
</dbReference>
<dbReference type="GO" id="GO:0032574">
    <property type="term" value="F:5'-3' RNA helicase activity"/>
    <property type="evidence" value="ECO:0007669"/>
    <property type="project" value="InterPro"/>
</dbReference>
<dbReference type="SUPFAM" id="SSF52540">
    <property type="entry name" value="P-loop containing nucleoside triphosphate hydrolases"/>
    <property type="match status" value="1"/>
</dbReference>
<evidence type="ECO:0000256" key="2">
    <source>
        <dbReference type="ARBA" id="ARBA00005601"/>
    </source>
</evidence>
<feature type="compositionally biased region" description="Low complexity" evidence="12">
    <location>
        <begin position="233"/>
        <end position="253"/>
    </location>
</feature>
<dbReference type="FunFam" id="3.40.50.300:FF:000608">
    <property type="entry name" value="Mov10 RISC complex RNA helicase"/>
    <property type="match status" value="1"/>
</dbReference>
<reference evidence="15" key="1">
    <citation type="submission" date="2022-07" db="EMBL/GenBank/DDBJ databases">
        <title>Genome analysis of Parmales, a sister group of diatoms, reveals the evolutionary specialization of diatoms from phago-mixotrophs to photoautotrophs.</title>
        <authorList>
            <person name="Ban H."/>
            <person name="Sato S."/>
            <person name="Yoshikawa S."/>
            <person name="Kazumasa Y."/>
            <person name="Nakamura Y."/>
            <person name="Ichinomiya M."/>
            <person name="Saitoh K."/>
            <person name="Sato N."/>
            <person name="Blanc-Mathieu R."/>
            <person name="Endo H."/>
            <person name="Kuwata A."/>
            <person name="Ogata H."/>
        </authorList>
    </citation>
    <scope>NUCLEOTIDE SEQUENCE</scope>
</reference>
<dbReference type="CDD" id="cd18808">
    <property type="entry name" value="SF1_C_Upf1"/>
    <property type="match status" value="1"/>
</dbReference>
<dbReference type="GO" id="GO:0036464">
    <property type="term" value="C:cytoplasmic ribonucleoprotein granule"/>
    <property type="evidence" value="ECO:0007669"/>
    <property type="project" value="UniProtKB-SubCell"/>
</dbReference>
<feature type="region of interest" description="Disordered" evidence="12">
    <location>
        <begin position="218"/>
        <end position="253"/>
    </location>
</feature>
<evidence type="ECO:0000256" key="12">
    <source>
        <dbReference type="SAM" id="MobiDB-lite"/>
    </source>
</evidence>
<evidence type="ECO:0000256" key="8">
    <source>
        <dbReference type="ARBA" id="ARBA00022840"/>
    </source>
</evidence>
<dbReference type="CDD" id="cd18038">
    <property type="entry name" value="DEXXQc_Helz-like"/>
    <property type="match status" value="1"/>
</dbReference>
<dbReference type="SMART" id="SM00474">
    <property type="entry name" value="35EXOc"/>
    <property type="match status" value="1"/>
</dbReference>
<evidence type="ECO:0000256" key="4">
    <source>
        <dbReference type="ARBA" id="ARBA00022490"/>
    </source>
</evidence>
<keyword evidence="5" id="KW-0547">Nucleotide-binding</keyword>
<name>A0A9W7FWH3_9STRA</name>
<feature type="compositionally biased region" description="Pro residues" evidence="12">
    <location>
        <begin position="223"/>
        <end position="232"/>
    </location>
</feature>
<dbReference type="EMBL" id="BRXZ01008037">
    <property type="protein sequence ID" value="GMI20216.1"/>
    <property type="molecule type" value="Genomic_DNA"/>
</dbReference>
<dbReference type="Pfam" id="PF13087">
    <property type="entry name" value="AAA_12"/>
    <property type="match status" value="1"/>
</dbReference>
<evidence type="ECO:0000256" key="3">
    <source>
        <dbReference type="ARBA" id="ARBA00012552"/>
    </source>
</evidence>